<name>A0A4Q1BXT1_9BACT</name>
<evidence type="ECO:0000313" key="2">
    <source>
        <dbReference type="Proteomes" id="UP000289455"/>
    </source>
</evidence>
<keyword evidence="2" id="KW-1185">Reference proteome</keyword>
<dbReference type="AlphaFoldDB" id="A0A4Q1BXT1"/>
<reference evidence="1 2" key="1">
    <citation type="submission" date="2019-01" db="EMBL/GenBank/DDBJ databases">
        <title>Cytophagaceae bacterium strain CAR-16.</title>
        <authorList>
            <person name="Chen W.-M."/>
        </authorList>
    </citation>
    <scope>NUCLEOTIDE SEQUENCE [LARGE SCALE GENOMIC DNA]</scope>
    <source>
        <strain evidence="1 2">CAR-16</strain>
    </source>
</reference>
<comment type="caution">
    <text evidence="1">The sequence shown here is derived from an EMBL/GenBank/DDBJ whole genome shotgun (WGS) entry which is preliminary data.</text>
</comment>
<proteinExistence type="predicted"/>
<dbReference type="OrthoDB" id="943693at2"/>
<accession>A0A4Q1BXT1</accession>
<protein>
    <submittedName>
        <fullName evidence="1">Uncharacterized protein</fullName>
    </submittedName>
</protein>
<organism evidence="1 2">
    <name type="scientific">Aquirufa rosea</name>
    <dbReference type="NCBI Taxonomy" id="2509241"/>
    <lineage>
        <taxon>Bacteria</taxon>
        <taxon>Pseudomonadati</taxon>
        <taxon>Bacteroidota</taxon>
        <taxon>Cytophagia</taxon>
        <taxon>Cytophagales</taxon>
        <taxon>Flectobacillaceae</taxon>
        <taxon>Aquirufa</taxon>
    </lineage>
</organism>
<sequence length="282" mass="32679">MAVNPTNFFDDLSLFFKEIELSVEYREELFGRTYFLPSLAIQMHAISLSAFQGMKQELDEIAWQELMWSVWDKSNERICLWEDIWVKRQDWVKTYFLHRKQGIKSIFARDLRVIPLKKDQVNNFLDQEHLLGAIKAKYYLGLVVPLHRQFRNITSDYVIEGQKLVGVAAFSKPIIMNEAGLEGQRSGELIRYCSIQGSRIVGGLSKVIQSYLTLEKVDNLMTYIDLEWNRGNGYQSIGFQQVQITPPILFQLDAKANRAITSSWDSADVCTLGNLKLRKYFS</sequence>
<evidence type="ECO:0000313" key="1">
    <source>
        <dbReference type="EMBL" id="RXK47516.1"/>
    </source>
</evidence>
<gene>
    <name evidence="1" type="ORF">ESB04_09755</name>
</gene>
<dbReference type="RefSeq" id="WP_129027556.1">
    <property type="nucleotide sequence ID" value="NZ_SDHY01000006.1"/>
</dbReference>
<dbReference type="Proteomes" id="UP000289455">
    <property type="component" value="Unassembled WGS sequence"/>
</dbReference>
<dbReference type="EMBL" id="SDHY01000006">
    <property type="protein sequence ID" value="RXK47516.1"/>
    <property type="molecule type" value="Genomic_DNA"/>
</dbReference>